<evidence type="ECO:0000256" key="1">
    <source>
        <dbReference type="SAM" id="Phobius"/>
    </source>
</evidence>
<reference evidence="2 3" key="1">
    <citation type="submission" date="2018-11" db="EMBL/GenBank/DDBJ databases">
        <authorList>
            <consortium name="Pathogen Informatics"/>
        </authorList>
    </citation>
    <scope>NUCLEOTIDE SEQUENCE [LARGE SCALE GENOMIC DNA]</scope>
</reference>
<feature type="transmembrane region" description="Helical" evidence="1">
    <location>
        <begin position="20"/>
        <end position="38"/>
    </location>
</feature>
<evidence type="ECO:0000313" key="3">
    <source>
        <dbReference type="Proteomes" id="UP000280834"/>
    </source>
</evidence>
<keyword evidence="1" id="KW-1133">Transmembrane helix</keyword>
<evidence type="ECO:0000313" key="2">
    <source>
        <dbReference type="EMBL" id="VDO13626.1"/>
    </source>
</evidence>
<keyword evidence="1" id="KW-0472">Membrane</keyword>
<dbReference type="EMBL" id="UZAG01002533">
    <property type="protein sequence ID" value="VDO13626.1"/>
    <property type="molecule type" value="Genomic_DNA"/>
</dbReference>
<dbReference type="Proteomes" id="UP000280834">
    <property type="component" value="Unassembled WGS sequence"/>
</dbReference>
<sequence>MISAMNSAPELFSLTFSVRTVPYTLSFLKTSAMYFFIVRETS</sequence>
<keyword evidence="1" id="KW-0812">Transmembrane</keyword>
<keyword evidence="3" id="KW-1185">Reference proteome</keyword>
<name>A0A3P7SYU0_9BILA</name>
<proteinExistence type="predicted"/>
<accession>A0A3P7SYU0</accession>
<gene>
    <name evidence="2" type="ORF">BTMF_LOCUS2914</name>
</gene>
<dbReference type="AlphaFoldDB" id="A0A3P7SYU0"/>
<organism evidence="2 3">
    <name type="scientific">Brugia timori</name>
    <dbReference type="NCBI Taxonomy" id="42155"/>
    <lineage>
        <taxon>Eukaryota</taxon>
        <taxon>Metazoa</taxon>
        <taxon>Ecdysozoa</taxon>
        <taxon>Nematoda</taxon>
        <taxon>Chromadorea</taxon>
        <taxon>Rhabditida</taxon>
        <taxon>Spirurina</taxon>
        <taxon>Spiruromorpha</taxon>
        <taxon>Filarioidea</taxon>
        <taxon>Onchocercidae</taxon>
        <taxon>Brugia</taxon>
    </lineage>
</organism>
<protein>
    <submittedName>
        <fullName evidence="2">Uncharacterized protein</fullName>
    </submittedName>
</protein>